<gene>
    <name evidence="1" type="ORF">B296_00045855</name>
</gene>
<organism evidence="1 2">
    <name type="scientific">Ensete ventricosum</name>
    <name type="common">Abyssinian banana</name>
    <name type="synonym">Musa ensete</name>
    <dbReference type="NCBI Taxonomy" id="4639"/>
    <lineage>
        <taxon>Eukaryota</taxon>
        <taxon>Viridiplantae</taxon>
        <taxon>Streptophyta</taxon>
        <taxon>Embryophyta</taxon>
        <taxon>Tracheophyta</taxon>
        <taxon>Spermatophyta</taxon>
        <taxon>Magnoliopsida</taxon>
        <taxon>Liliopsida</taxon>
        <taxon>Zingiberales</taxon>
        <taxon>Musaceae</taxon>
        <taxon>Ensete</taxon>
    </lineage>
</organism>
<evidence type="ECO:0000313" key="1">
    <source>
        <dbReference type="EMBL" id="RRT59393.1"/>
    </source>
</evidence>
<evidence type="ECO:0000313" key="2">
    <source>
        <dbReference type="Proteomes" id="UP000287651"/>
    </source>
</evidence>
<reference evidence="1 2" key="1">
    <citation type="journal article" date="2014" name="Agronomy (Basel)">
        <title>A Draft Genome Sequence for Ensete ventricosum, the Drought-Tolerant Tree Against Hunger.</title>
        <authorList>
            <person name="Harrison J."/>
            <person name="Moore K.A."/>
            <person name="Paszkiewicz K."/>
            <person name="Jones T."/>
            <person name="Grant M."/>
            <person name="Ambacheew D."/>
            <person name="Muzemil S."/>
            <person name="Studholme D.J."/>
        </authorList>
    </citation>
    <scope>NUCLEOTIDE SEQUENCE [LARGE SCALE GENOMIC DNA]</scope>
</reference>
<dbReference type="PANTHER" id="PTHR46667:SF6">
    <property type="entry name" value="OS01G0185100 PROTEIN"/>
    <property type="match status" value="1"/>
</dbReference>
<accession>A0A426Z639</accession>
<dbReference type="EMBL" id="AMZH03008231">
    <property type="protein sequence ID" value="RRT59393.1"/>
    <property type="molecule type" value="Genomic_DNA"/>
</dbReference>
<comment type="caution">
    <text evidence="1">The sequence shown here is derived from an EMBL/GenBank/DDBJ whole genome shotgun (WGS) entry which is preliminary data.</text>
</comment>
<dbReference type="PANTHER" id="PTHR46667">
    <property type="entry name" value="OS05G0182700 PROTEIN"/>
    <property type="match status" value="1"/>
</dbReference>
<dbReference type="AlphaFoldDB" id="A0A426Z639"/>
<dbReference type="Proteomes" id="UP000287651">
    <property type="component" value="Unassembled WGS sequence"/>
</dbReference>
<proteinExistence type="predicted"/>
<sequence>MWIRFVRFSTALSFLATAAALIRVSLRVRRGRSCRKQSDGDARGDGALQSTVLGRSRFPSSTPILRFTGSILLRNGRLSDMLSELQQELVKGLEKSAEKAGVDPEHADAVASQVLGFHFFGCSNECQVRRLAMEIRQLASARPITVLNGNSGSGALSVVVILSAF</sequence>
<name>A0A426Z639_ENSVE</name>
<protein>
    <submittedName>
        <fullName evidence="1">Uncharacterized protein</fullName>
    </submittedName>
</protein>